<evidence type="ECO:0000256" key="1">
    <source>
        <dbReference type="HAMAP-Rule" id="MF_00226"/>
    </source>
</evidence>
<dbReference type="PIRSF" id="PIRSF006728">
    <property type="entry name" value="CinA"/>
    <property type="match status" value="1"/>
</dbReference>
<dbReference type="CDD" id="cd00885">
    <property type="entry name" value="cinA"/>
    <property type="match status" value="1"/>
</dbReference>
<dbReference type="Pfam" id="PF02464">
    <property type="entry name" value="CinA"/>
    <property type="match status" value="1"/>
</dbReference>
<sequence>MTTLNVQLLMTGNELMSGDIVDSNSAFIANELKSLGVTVSRMVTVADELTTLVNEITQISLQSDVLVINGGLGPTTDDLTAQALAQAANLPICQHPDAYQHLTSWCEKRNAKLSPANLKQAMLPQHCEVVANSIGSAVGFALTLNNCLIICTPGVPKEFKLMVRNEVLPRVSTLIGDAEQFYTKRMQVFGYGESGLQQLISDKLPDWPEALEIGFRASMPLLELKVTYTTSYPETERQVWFNKLYALLGDHIVHHIEDHPSSLSQVINSLLDERNLTLTTAESCTGGLIASQITQIAGASANFHAGFVTYSNQMKHQLLNVSNETLAEYGAVSEQTVREMLQGALTVSGSDLGISVSGIAGPSGGTDDKPVGTVWIAWGNRENINTVQCLVPGSRWYFQQAVSAISLDLIRRFILNINETPRYLIDRAVKK</sequence>
<dbReference type="NCBIfam" id="TIGR00199">
    <property type="entry name" value="PncC_domain"/>
    <property type="match status" value="1"/>
</dbReference>
<feature type="domain" description="MoaB/Mog" evidence="2">
    <location>
        <begin position="7"/>
        <end position="173"/>
    </location>
</feature>
<dbReference type="InterPro" id="IPR036425">
    <property type="entry name" value="MoaB/Mog-like_dom_sf"/>
</dbReference>
<proteinExistence type="inferred from homology"/>
<dbReference type="InterPro" id="IPR008136">
    <property type="entry name" value="CinA_C"/>
</dbReference>
<dbReference type="InterPro" id="IPR036653">
    <property type="entry name" value="CinA-like_C"/>
</dbReference>
<evidence type="ECO:0000313" key="3">
    <source>
        <dbReference type="EMBL" id="GLX85216.1"/>
    </source>
</evidence>
<dbReference type="InterPro" id="IPR008135">
    <property type="entry name" value="Competence-induced_CinA"/>
</dbReference>
<dbReference type="NCBIfam" id="TIGR00200">
    <property type="entry name" value="cinA_nterm"/>
    <property type="match status" value="1"/>
</dbReference>
<dbReference type="EMBL" id="BSSV01000002">
    <property type="protein sequence ID" value="GLX85216.1"/>
    <property type="molecule type" value="Genomic_DNA"/>
</dbReference>
<comment type="caution">
    <text evidence="3">The sequence shown here is derived from an EMBL/GenBank/DDBJ whole genome shotgun (WGS) entry which is preliminary data.</text>
</comment>
<evidence type="ECO:0000259" key="2">
    <source>
        <dbReference type="SMART" id="SM00852"/>
    </source>
</evidence>
<name>A0ABQ6HEA8_9GAMM</name>
<dbReference type="InterPro" id="IPR001453">
    <property type="entry name" value="MoaB/Mog_dom"/>
</dbReference>
<dbReference type="NCBIfam" id="TIGR00177">
    <property type="entry name" value="molyb_syn"/>
    <property type="match status" value="1"/>
</dbReference>
<organism evidence="3 4">
    <name type="scientific">Thalassotalea loyana</name>
    <dbReference type="NCBI Taxonomy" id="280483"/>
    <lineage>
        <taxon>Bacteria</taxon>
        <taxon>Pseudomonadati</taxon>
        <taxon>Pseudomonadota</taxon>
        <taxon>Gammaproteobacteria</taxon>
        <taxon>Alteromonadales</taxon>
        <taxon>Colwelliaceae</taxon>
        <taxon>Thalassotalea</taxon>
    </lineage>
</organism>
<dbReference type="Pfam" id="PF00994">
    <property type="entry name" value="MoCF_biosynth"/>
    <property type="match status" value="1"/>
</dbReference>
<dbReference type="Gene3D" id="3.40.980.10">
    <property type="entry name" value="MoaB/Mog-like domain"/>
    <property type="match status" value="1"/>
</dbReference>
<protein>
    <recommendedName>
        <fullName evidence="1">CinA-like protein</fullName>
    </recommendedName>
</protein>
<comment type="similarity">
    <text evidence="1">Belongs to the CinA family.</text>
</comment>
<dbReference type="Proteomes" id="UP001157134">
    <property type="component" value="Unassembled WGS sequence"/>
</dbReference>
<evidence type="ECO:0000313" key="4">
    <source>
        <dbReference type="Proteomes" id="UP001157134"/>
    </source>
</evidence>
<gene>
    <name evidence="3" type="primary">pncC</name>
    <name evidence="3" type="ORF">tloyanaT_14680</name>
</gene>
<dbReference type="PANTHER" id="PTHR13939:SF0">
    <property type="entry name" value="NMN AMIDOHYDROLASE-LIKE PROTEIN YFAY"/>
    <property type="match status" value="1"/>
</dbReference>
<dbReference type="RefSeq" id="WP_284297102.1">
    <property type="nucleotide sequence ID" value="NZ_BSSV01000002.1"/>
</dbReference>
<dbReference type="SUPFAM" id="SSF142433">
    <property type="entry name" value="CinA-like"/>
    <property type="match status" value="1"/>
</dbReference>
<dbReference type="SMART" id="SM00852">
    <property type="entry name" value="MoCF_biosynth"/>
    <property type="match status" value="1"/>
</dbReference>
<accession>A0ABQ6HEA8</accession>
<dbReference type="PANTHER" id="PTHR13939">
    <property type="entry name" value="NICOTINAMIDE-NUCLEOTIDE AMIDOHYDROLASE PNCC"/>
    <property type="match status" value="1"/>
</dbReference>
<keyword evidence="4" id="KW-1185">Reference proteome</keyword>
<dbReference type="Gene3D" id="3.90.950.20">
    <property type="entry name" value="CinA-like"/>
    <property type="match status" value="1"/>
</dbReference>
<dbReference type="HAMAP" id="MF_00226_B">
    <property type="entry name" value="CinA_B"/>
    <property type="match status" value="1"/>
</dbReference>
<dbReference type="SUPFAM" id="SSF53218">
    <property type="entry name" value="Molybdenum cofactor biosynthesis proteins"/>
    <property type="match status" value="1"/>
</dbReference>
<reference evidence="3 4" key="1">
    <citation type="submission" date="2023-03" db="EMBL/GenBank/DDBJ databases">
        <title>Thalassotalea loyana LMG 22536T draft genome sequence.</title>
        <authorList>
            <person name="Sawabe T."/>
        </authorList>
    </citation>
    <scope>NUCLEOTIDE SEQUENCE [LARGE SCALE GENOMIC DNA]</scope>
    <source>
        <strain evidence="3 4">LMG 22536</strain>
    </source>
</reference>
<dbReference type="InterPro" id="IPR050101">
    <property type="entry name" value="CinA"/>
</dbReference>